<organism evidence="1 2">
    <name type="scientific">Arthrobacter phage Niktson</name>
    <dbReference type="NCBI Taxonomy" id="2014347"/>
    <lineage>
        <taxon>Viruses</taxon>
        <taxon>Duplodnaviria</taxon>
        <taxon>Heunggongvirae</taxon>
        <taxon>Uroviricota</taxon>
        <taxon>Caudoviricetes</taxon>
        <taxon>Gordonvirus</taxon>
        <taxon>Gordonvirus niktson</taxon>
    </lineage>
</organism>
<dbReference type="EMBL" id="MF038790">
    <property type="protein sequence ID" value="ASD52313.1"/>
    <property type="molecule type" value="Genomic_DNA"/>
</dbReference>
<protein>
    <submittedName>
        <fullName evidence="1">Uncharacterized protein</fullName>
    </submittedName>
</protein>
<keyword evidence="2" id="KW-1185">Reference proteome</keyword>
<proteinExistence type="predicted"/>
<evidence type="ECO:0000313" key="2">
    <source>
        <dbReference type="Proteomes" id="UP000225325"/>
    </source>
</evidence>
<gene>
    <name evidence="1" type="ORF">NIKTSON_74</name>
</gene>
<accession>A0A218M5R6</accession>
<sequence>MEIVSYMHQINESGLQFLVEECHIDEKFLRESFEVLPVTPKEKE</sequence>
<evidence type="ECO:0000313" key="1">
    <source>
        <dbReference type="EMBL" id="ASD52313.1"/>
    </source>
</evidence>
<dbReference type="Proteomes" id="UP000225325">
    <property type="component" value="Segment"/>
</dbReference>
<name>A0A218M5R6_9CAUD</name>
<reference evidence="1 2" key="1">
    <citation type="submission" date="2017-05" db="EMBL/GenBank/DDBJ databases">
        <authorList>
            <person name="Hanf Z.R."/>
            <person name="Kautto E.A."/>
            <person name="Lee N.W."/>
            <person name="Nabb C."/>
            <person name="Nelson M."/>
            <person name="Smith O.J."/>
            <person name="Steiner S.B."/>
            <person name="Tyransky A."/>
            <person name="Ball S.L."/>
            <person name="Breitenberger C.A."/>
            <person name="Daniels C.J."/>
            <person name="Garlena R.A."/>
            <person name="Russell D.A."/>
            <person name="Pope W.H."/>
            <person name="Jacobs-Sera D."/>
            <person name="Hendrix R.W."/>
            <person name="Hatfull G.F."/>
        </authorList>
    </citation>
    <scope>NUCLEOTIDE SEQUENCE [LARGE SCALE GENOMIC DNA]</scope>
</reference>